<dbReference type="Gene3D" id="3.10.10.10">
    <property type="entry name" value="HIV Type 1 Reverse Transcriptase, subunit A, domain 1"/>
    <property type="match status" value="1"/>
</dbReference>
<dbReference type="Proteomes" id="UP001234989">
    <property type="component" value="Chromosome 3"/>
</dbReference>
<dbReference type="Gene3D" id="3.30.70.270">
    <property type="match status" value="1"/>
</dbReference>
<dbReference type="CDD" id="cd01647">
    <property type="entry name" value="RT_LTR"/>
    <property type="match status" value="1"/>
</dbReference>
<dbReference type="InterPro" id="IPR043128">
    <property type="entry name" value="Rev_trsase/Diguanyl_cyclase"/>
</dbReference>
<dbReference type="PANTHER" id="PTHR24559">
    <property type="entry name" value="TRANSPOSON TY3-I GAG-POL POLYPROTEIN"/>
    <property type="match status" value="1"/>
</dbReference>
<dbReference type="InterPro" id="IPR053134">
    <property type="entry name" value="RNA-dir_DNA_polymerase"/>
</dbReference>
<keyword evidence="3" id="KW-1185">Reference proteome</keyword>
<reference evidence="2" key="1">
    <citation type="submission" date="2023-08" db="EMBL/GenBank/DDBJ databases">
        <title>A de novo genome assembly of Solanum verrucosum Schlechtendal, a Mexican diploid species geographically isolated from the other diploid A-genome species in potato relatives.</title>
        <authorList>
            <person name="Hosaka K."/>
        </authorList>
    </citation>
    <scope>NUCLEOTIDE SEQUENCE</scope>
    <source>
        <tissue evidence="2">Young leaves</tissue>
    </source>
</reference>
<dbReference type="SUPFAM" id="SSF56672">
    <property type="entry name" value="DNA/RNA polymerases"/>
    <property type="match status" value="1"/>
</dbReference>
<dbReference type="EMBL" id="CP133614">
    <property type="protein sequence ID" value="WMV18711.1"/>
    <property type="molecule type" value="Genomic_DNA"/>
</dbReference>
<evidence type="ECO:0000313" key="2">
    <source>
        <dbReference type="EMBL" id="WMV18711.1"/>
    </source>
</evidence>
<dbReference type="PANTHER" id="PTHR24559:SF444">
    <property type="entry name" value="REVERSE TRANSCRIPTASE DOMAIN-CONTAINING PROTEIN"/>
    <property type="match status" value="1"/>
</dbReference>
<name>A0AAF0TGP3_SOLVR</name>
<dbReference type="InterPro" id="IPR043502">
    <property type="entry name" value="DNA/RNA_pol_sf"/>
</dbReference>
<proteinExistence type="predicted"/>
<sequence length="345" mass="39953">VAYIILFGFGIRISKPFSLESVPVVNEFLLVFYDDLPGIPPEREIDFGIDLLSDMQPISIPPYCRATVELKELHEPLKDLLDKGFIRSSISLWGAQFLFVRKNDGSLCMCIYHWKLNKVTIKNKYPFPRIDNLFDQLQGTTYISKIDLQSGYHQLRVKEDDILKTTFQTRYGHYKFLVKTFGLTNAPAIFMDLLNIVFKEYRDMSVIVFVEDILIYSRNKDERACHLRIVLQVLKDQQLFARFSKCEFWLRTVSFLYHIVSHKGIEDYVMSVLYHPDKANVVEDVLSRLSMANVAHVDEDKMVMIMPPRRAYQRNANACNANATPPVPDQEVPNAEFQNAIQPLA</sequence>
<feature type="non-terminal residue" evidence="2">
    <location>
        <position position="1"/>
    </location>
</feature>
<gene>
    <name evidence="2" type="ORF">MTR67_012096</name>
</gene>
<accession>A0AAF0TGP3</accession>
<dbReference type="AlphaFoldDB" id="A0AAF0TGP3"/>
<evidence type="ECO:0000259" key="1">
    <source>
        <dbReference type="Pfam" id="PF00078"/>
    </source>
</evidence>
<protein>
    <recommendedName>
        <fullName evidence="1">Reverse transcriptase domain-containing protein</fullName>
    </recommendedName>
</protein>
<dbReference type="InterPro" id="IPR000477">
    <property type="entry name" value="RT_dom"/>
</dbReference>
<feature type="domain" description="Reverse transcriptase" evidence="1">
    <location>
        <begin position="103"/>
        <end position="256"/>
    </location>
</feature>
<evidence type="ECO:0000313" key="3">
    <source>
        <dbReference type="Proteomes" id="UP001234989"/>
    </source>
</evidence>
<organism evidence="2 3">
    <name type="scientific">Solanum verrucosum</name>
    <dbReference type="NCBI Taxonomy" id="315347"/>
    <lineage>
        <taxon>Eukaryota</taxon>
        <taxon>Viridiplantae</taxon>
        <taxon>Streptophyta</taxon>
        <taxon>Embryophyta</taxon>
        <taxon>Tracheophyta</taxon>
        <taxon>Spermatophyta</taxon>
        <taxon>Magnoliopsida</taxon>
        <taxon>eudicotyledons</taxon>
        <taxon>Gunneridae</taxon>
        <taxon>Pentapetalae</taxon>
        <taxon>asterids</taxon>
        <taxon>lamiids</taxon>
        <taxon>Solanales</taxon>
        <taxon>Solanaceae</taxon>
        <taxon>Solanoideae</taxon>
        <taxon>Solaneae</taxon>
        <taxon>Solanum</taxon>
    </lineage>
</organism>
<dbReference type="Pfam" id="PF00078">
    <property type="entry name" value="RVT_1"/>
    <property type="match status" value="1"/>
</dbReference>